<dbReference type="EMBL" id="DS999411">
    <property type="protein sequence ID" value="EED34932.1"/>
    <property type="molecule type" value="Genomic_DNA"/>
</dbReference>
<organism evidence="3 4">
    <name type="scientific">Luminiphilus syltensis NOR5-1B</name>
    <dbReference type="NCBI Taxonomy" id="565045"/>
    <lineage>
        <taxon>Bacteria</taxon>
        <taxon>Pseudomonadati</taxon>
        <taxon>Pseudomonadota</taxon>
        <taxon>Gammaproteobacteria</taxon>
        <taxon>Cellvibrionales</taxon>
        <taxon>Halieaceae</taxon>
        <taxon>Luminiphilus</taxon>
    </lineage>
</organism>
<protein>
    <submittedName>
        <fullName evidence="3">Putative peptidase</fullName>
    </submittedName>
</protein>
<dbReference type="GO" id="GO:0008233">
    <property type="term" value="F:peptidase activity"/>
    <property type="evidence" value="ECO:0007669"/>
    <property type="project" value="InterPro"/>
</dbReference>
<proteinExistence type="predicted"/>
<feature type="domain" description="Peptidase C39" evidence="2">
    <location>
        <begin position="53"/>
        <end position="181"/>
    </location>
</feature>
<feature type="signal peptide" evidence="1">
    <location>
        <begin position="1"/>
        <end position="36"/>
    </location>
</feature>
<dbReference type="Proteomes" id="UP000004699">
    <property type="component" value="Unassembled WGS sequence"/>
</dbReference>
<evidence type="ECO:0000313" key="3">
    <source>
        <dbReference type="EMBL" id="EED34932.1"/>
    </source>
</evidence>
<name>B8KXL1_9GAMM</name>
<dbReference type="AlphaFoldDB" id="B8KXL1"/>
<dbReference type="Pfam" id="PF03412">
    <property type="entry name" value="Peptidase_C39"/>
    <property type="match status" value="1"/>
</dbReference>
<reference evidence="4" key="1">
    <citation type="journal article" date="2013" name="BMC Microbiol.">
        <title>Taxonomy and evolution of bacteriochlorophyll a-containing members of the OM60/NOR5 clade of marine gammaproteobacteria: description of Luminiphilus syltensis gen. nov., sp. nov., reclassification of Haliea rubra as Pseudohaliea rubra gen. nov., comb. nov., and emendation of Chromatocurvus halotolerans.</title>
        <authorList>
            <person name="Spring S."/>
            <person name="Riedel T."/>
            <person name="Sproer C."/>
            <person name="Yan S."/>
            <person name="Harder J."/>
            <person name="Fuchs B.M."/>
        </authorList>
    </citation>
    <scope>NUCLEOTIDE SEQUENCE [LARGE SCALE GENOMIC DNA]</scope>
    <source>
        <strain evidence="4">NOR51-B</strain>
    </source>
</reference>
<feature type="chain" id="PRO_5002873658" evidence="1">
    <location>
        <begin position="37"/>
        <end position="190"/>
    </location>
</feature>
<dbReference type="eggNOG" id="COG3271">
    <property type="taxonomic scope" value="Bacteria"/>
</dbReference>
<dbReference type="PROSITE" id="PS50990">
    <property type="entry name" value="PEPTIDASE_C39"/>
    <property type="match status" value="1"/>
</dbReference>
<dbReference type="GO" id="GO:0006508">
    <property type="term" value="P:proteolysis"/>
    <property type="evidence" value="ECO:0007669"/>
    <property type="project" value="InterPro"/>
</dbReference>
<dbReference type="InterPro" id="IPR005074">
    <property type="entry name" value="Peptidase_C39"/>
</dbReference>
<gene>
    <name evidence="3" type="ORF">NOR51B_872</name>
</gene>
<dbReference type="STRING" id="565045.NOR51B_872"/>
<accession>B8KXL1</accession>
<evidence type="ECO:0000259" key="2">
    <source>
        <dbReference type="PROSITE" id="PS50990"/>
    </source>
</evidence>
<keyword evidence="4" id="KW-1185">Reference proteome</keyword>
<dbReference type="GO" id="GO:0016020">
    <property type="term" value="C:membrane"/>
    <property type="evidence" value="ECO:0007669"/>
    <property type="project" value="InterPro"/>
</dbReference>
<evidence type="ECO:0000313" key="4">
    <source>
        <dbReference type="Proteomes" id="UP000004699"/>
    </source>
</evidence>
<dbReference type="HOGENOM" id="CLU_092029_2_0_6"/>
<dbReference type="Gene3D" id="3.90.70.10">
    <property type="entry name" value="Cysteine proteinases"/>
    <property type="match status" value="1"/>
</dbReference>
<dbReference type="GO" id="GO:0005524">
    <property type="term" value="F:ATP binding"/>
    <property type="evidence" value="ECO:0007669"/>
    <property type="project" value="InterPro"/>
</dbReference>
<evidence type="ECO:0000256" key="1">
    <source>
        <dbReference type="SAM" id="SignalP"/>
    </source>
</evidence>
<keyword evidence="1" id="KW-0732">Signal</keyword>
<sequence length="190" mass="21040">MIENHVSRMTTRSSTGATLPLLCLLAALAAVSAAKAEGFDSWVELRDSGVVKQQWDHSCGVAALATLLHRLGNDAVNETGLIKQLDTYNPDLPENGYSLDDLRWLAAQYGYRASGLRVDASLLEQLKKPVIALLHLPRGPHFTVVIPTSDRWIHLADPSWGNRFLLPHQFAQLWLQHDQRGTLLALMAND</sequence>